<dbReference type="AlphaFoldDB" id="A0A3M7SXL4"/>
<comment type="caution">
    <text evidence="1">The sequence shown here is derived from an EMBL/GenBank/DDBJ whole genome shotgun (WGS) entry which is preliminary data.</text>
</comment>
<dbReference type="Proteomes" id="UP000276133">
    <property type="component" value="Unassembled WGS sequence"/>
</dbReference>
<accession>A0A3M7SXL4</accession>
<protein>
    <submittedName>
        <fullName evidence="1">Uncharacterized protein</fullName>
    </submittedName>
</protein>
<keyword evidence="2" id="KW-1185">Reference proteome</keyword>
<proteinExistence type="predicted"/>
<organism evidence="1 2">
    <name type="scientific">Brachionus plicatilis</name>
    <name type="common">Marine rotifer</name>
    <name type="synonym">Brachionus muelleri</name>
    <dbReference type="NCBI Taxonomy" id="10195"/>
    <lineage>
        <taxon>Eukaryota</taxon>
        <taxon>Metazoa</taxon>
        <taxon>Spiralia</taxon>
        <taxon>Gnathifera</taxon>
        <taxon>Rotifera</taxon>
        <taxon>Eurotatoria</taxon>
        <taxon>Monogononta</taxon>
        <taxon>Pseudotrocha</taxon>
        <taxon>Ploima</taxon>
        <taxon>Brachionidae</taxon>
        <taxon>Brachionus</taxon>
    </lineage>
</organism>
<evidence type="ECO:0000313" key="2">
    <source>
        <dbReference type="Proteomes" id="UP000276133"/>
    </source>
</evidence>
<dbReference type="EMBL" id="REGN01000644">
    <property type="protein sequence ID" value="RNA40409.1"/>
    <property type="molecule type" value="Genomic_DNA"/>
</dbReference>
<sequence>MRKKQKNYHLFWLKKNFTEIVSLIEHNKIQETCNELHLQEKVECSVEFFVDQFDCIYTCLHGCDLNVTLLDMLWLIMVHYQI</sequence>
<name>A0A3M7SXL4_BRAPC</name>
<reference evidence="1 2" key="1">
    <citation type="journal article" date="2018" name="Sci. Rep.">
        <title>Genomic signatures of local adaptation to the degree of environmental predictability in rotifers.</title>
        <authorList>
            <person name="Franch-Gras L."/>
            <person name="Hahn C."/>
            <person name="Garcia-Roger E.M."/>
            <person name="Carmona M.J."/>
            <person name="Serra M."/>
            <person name="Gomez A."/>
        </authorList>
    </citation>
    <scope>NUCLEOTIDE SEQUENCE [LARGE SCALE GENOMIC DNA]</scope>
    <source>
        <strain evidence="1">HYR1</strain>
    </source>
</reference>
<gene>
    <name evidence="1" type="ORF">BpHYR1_051227</name>
</gene>
<evidence type="ECO:0000313" key="1">
    <source>
        <dbReference type="EMBL" id="RNA40409.1"/>
    </source>
</evidence>